<organism evidence="3 4">
    <name type="scientific">Sinocyclocheilus grahami</name>
    <name type="common">Dianchi golden-line fish</name>
    <name type="synonym">Barbus grahami</name>
    <dbReference type="NCBI Taxonomy" id="75366"/>
    <lineage>
        <taxon>Eukaryota</taxon>
        <taxon>Metazoa</taxon>
        <taxon>Chordata</taxon>
        <taxon>Craniata</taxon>
        <taxon>Vertebrata</taxon>
        <taxon>Euteleostomi</taxon>
        <taxon>Actinopterygii</taxon>
        <taxon>Neopterygii</taxon>
        <taxon>Teleostei</taxon>
        <taxon>Ostariophysi</taxon>
        <taxon>Cypriniformes</taxon>
        <taxon>Cyprinidae</taxon>
        <taxon>Cyprininae</taxon>
        <taxon>Sinocyclocheilus</taxon>
    </lineage>
</organism>
<protein>
    <submittedName>
        <fullName evidence="3">Stereocilin</fullName>
    </submittedName>
</protein>
<dbReference type="OMA" id="RFMETRN"/>
<name>A0A672Q6A0_SINGR</name>
<feature type="region of interest" description="Disordered" evidence="1">
    <location>
        <begin position="305"/>
        <end position="350"/>
    </location>
</feature>
<evidence type="ECO:0000313" key="4">
    <source>
        <dbReference type="Proteomes" id="UP000472262"/>
    </source>
</evidence>
<reference evidence="3" key="1">
    <citation type="submission" date="2025-08" db="UniProtKB">
        <authorList>
            <consortium name="Ensembl"/>
        </authorList>
    </citation>
    <scope>IDENTIFICATION</scope>
</reference>
<evidence type="ECO:0000313" key="3">
    <source>
        <dbReference type="Ensembl" id="ENSSGRP00000071319.1"/>
    </source>
</evidence>
<evidence type="ECO:0000259" key="2">
    <source>
        <dbReference type="Pfam" id="PF21058"/>
    </source>
</evidence>
<dbReference type="Ensembl" id="ENSSGRT00000075967.1">
    <property type="protein sequence ID" value="ENSSGRP00000071319.1"/>
    <property type="gene ID" value="ENSSGRG00000036429.1"/>
</dbReference>
<reference evidence="3" key="2">
    <citation type="submission" date="2025-09" db="UniProtKB">
        <authorList>
            <consortium name="Ensembl"/>
        </authorList>
    </citation>
    <scope>IDENTIFICATION</scope>
</reference>
<feature type="domain" description="Stereocilin LRR" evidence="2">
    <location>
        <begin position="666"/>
        <end position="701"/>
    </location>
</feature>
<dbReference type="AlphaFoldDB" id="A0A672Q6A0"/>
<sequence length="753" mass="84435">YWNKYLPLLEVRPYWLFLSFVCTMTQFSLPSLNKAFDRNKLSGFLYNISMYLQEMNAELDDRQQPFGDDQFWENLLYSLLQTGRETSLGLWDGKSPPRPTFRLQDLFLSLRGSPHWDGLLGLVQSILTLTERQPQKPILTFISQNWKTISALLETVLQTLVSGTYGQAVAGLQGFICVLKGRNDCAFNLSWLEQLISFMETRNWKPMVNLHPVSVESNQRDATLSTGRERAVQFVERNPALLRKVSHMTKALLDDVSSMVGEPQYSHHGRCSVGDLRQLILWGIRHNLTWNAQAMGFRSDGLPSRPSLMTCPYPEEETRTLKPQHSSRRPKLHQSQSKVHEQSDSDPSPSAEILEAACNASIPGLTGVSNFTVFLYCNLFDGENGSQDPEVNHFGVDLHVSCSNAAWYLSADYQYLIQSSIDDLCLQLSNNVSGGSPPEATEDCLALLSSKTLNAQDFRRCFLPNNTALIASLCGNESSQILQDGSWAAEYCSKVIPNHSHGVPKENCDYLNWKEELFMNTTALEICSSQAGLKNYICKNATLYLTLVQKQPSLLDYCLNSEEKQGAKCVLQKLFDMLPAPYDFDTSQLCVNPLPILQDTIYKITLCDGAVDERTGWLATVSYVLRVLDFVVGLSAGMEDGEREVRQSLGQAILLSSLQDNASFWATLRPDASISVLHTVGVFLKREQNSTLKEDLLSCFSVCHAFKSCIVFHASILLLCYHAFNSMHSVSKTFLPSSLSCGISFRERATPLL</sequence>
<evidence type="ECO:0000256" key="1">
    <source>
        <dbReference type="SAM" id="MobiDB-lite"/>
    </source>
</evidence>
<proteinExistence type="predicted"/>
<dbReference type="InterPro" id="IPR048992">
    <property type="entry name" value="Stereocilin_LRR"/>
</dbReference>
<accession>A0A672Q6A0</accession>
<keyword evidence="4" id="KW-1185">Reference proteome</keyword>
<dbReference type="Pfam" id="PF21058">
    <property type="entry name" value="Stereocilin"/>
    <property type="match status" value="1"/>
</dbReference>
<dbReference type="Proteomes" id="UP000472262">
    <property type="component" value="Unassembled WGS sequence"/>
</dbReference>
<dbReference type="InParanoid" id="A0A672Q6A0"/>